<gene>
    <name evidence="1" type="ORF">SAMN04487928_10623</name>
</gene>
<dbReference type="Proteomes" id="UP000182624">
    <property type="component" value="Unassembled WGS sequence"/>
</dbReference>
<dbReference type="PANTHER" id="PTHR34071">
    <property type="entry name" value="5-NITROIMIDAZOLE ANTIBIOTICS RESISTANCE PROTEIN, NIMA-FAMILY-RELATED PROTEIN-RELATED"/>
    <property type="match status" value="1"/>
</dbReference>
<dbReference type="EMBL" id="FOXO01000006">
    <property type="protein sequence ID" value="SFP68736.1"/>
    <property type="molecule type" value="Genomic_DNA"/>
</dbReference>
<reference evidence="2" key="1">
    <citation type="submission" date="2016-10" db="EMBL/GenBank/DDBJ databases">
        <authorList>
            <person name="Varghese N."/>
            <person name="Submissions S."/>
        </authorList>
    </citation>
    <scope>NUCLEOTIDE SEQUENCE [LARGE SCALE GENOMIC DNA]</scope>
    <source>
        <strain evidence="2">P18</strain>
    </source>
</reference>
<dbReference type="InterPro" id="IPR024747">
    <property type="entry name" value="Pyridox_Oxase-rel"/>
</dbReference>
<dbReference type="AlphaFoldDB" id="A0A1I5SEI3"/>
<proteinExistence type="predicted"/>
<name>A0A1I5SEI3_9FIRM</name>
<dbReference type="Pfam" id="PF12900">
    <property type="entry name" value="Pyridox_ox_2"/>
    <property type="match status" value="1"/>
</dbReference>
<accession>A0A1I5SEI3</accession>
<dbReference type="PANTHER" id="PTHR34071:SF2">
    <property type="entry name" value="FLAVIN-NUCLEOTIDE-BINDING PROTEIN"/>
    <property type="match status" value="1"/>
</dbReference>
<dbReference type="InterPro" id="IPR012349">
    <property type="entry name" value="Split_barrel_FMN-bd"/>
</dbReference>
<dbReference type="SUPFAM" id="SSF50475">
    <property type="entry name" value="FMN-binding split barrel"/>
    <property type="match status" value="1"/>
</dbReference>
<organism evidence="1 2">
    <name type="scientific">Butyrivibrio proteoclasticus</name>
    <dbReference type="NCBI Taxonomy" id="43305"/>
    <lineage>
        <taxon>Bacteria</taxon>
        <taxon>Bacillati</taxon>
        <taxon>Bacillota</taxon>
        <taxon>Clostridia</taxon>
        <taxon>Lachnospirales</taxon>
        <taxon>Lachnospiraceae</taxon>
        <taxon>Butyrivibrio</taxon>
    </lineage>
</organism>
<evidence type="ECO:0000313" key="2">
    <source>
        <dbReference type="Proteomes" id="UP000182624"/>
    </source>
</evidence>
<dbReference type="Gene3D" id="2.30.110.10">
    <property type="entry name" value="Electron Transport, Fmn-binding Protein, Chain A"/>
    <property type="match status" value="1"/>
</dbReference>
<dbReference type="OrthoDB" id="9794935at2"/>
<dbReference type="RefSeq" id="WP_074885361.1">
    <property type="nucleotide sequence ID" value="NZ_FOXO01000006.1"/>
</dbReference>
<keyword evidence="2" id="KW-1185">Reference proteome</keyword>
<evidence type="ECO:0008006" key="3">
    <source>
        <dbReference type="Google" id="ProtNLM"/>
    </source>
</evidence>
<protein>
    <recommendedName>
        <fullName evidence="3">Pyridoxamine 5'-phosphate oxidase family protein</fullName>
    </recommendedName>
</protein>
<evidence type="ECO:0000313" key="1">
    <source>
        <dbReference type="EMBL" id="SFP68736.1"/>
    </source>
</evidence>
<sequence>MFRKMRRFGQQISDSECIEILKNTKRGVLSLIGDDGYPYGLPIDHWYCEEDGKIYFHGAKEGHKIDAIKTCDKASYCVYDEGYRKEGDWALNIKSVIIFGRISLVEDEKKAREICTALTRKFTDDEEYLEKELKNAFLRVQCLEFTPEHMTGKLVNES</sequence>